<keyword evidence="2" id="KW-1185">Reference proteome</keyword>
<name>A0ACC0SYW3_POPTR</name>
<dbReference type="Proteomes" id="UP000006729">
    <property type="component" value="Chromosome 5"/>
</dbReference>
<accession>A0ACC0SYW3</accession>
<organism evidence="1 2">
    <name type="scientific">Populus trichocarpa</name>
    <name type="common">Western balsam poplar</name>
    <name type="synonym">Populus balsamifera subsp. trichocarpa</name>
    <dbReference type="NCBI Taxonomy" id="3694"/>
    <lineage>
        <taxon>Eukaryota</taxon>
        <taxon>Viridiplantae</taxon>
        <taxon>Streptophyta</taxon>
        <taxon>Embryophyta</taxon>
        <taxon>Tracheophyta</taxon>
        <taxon>Spermatophyta</taxon>
        <taxon>Magnoliopsida</taxon>
        <taxon>eudicotyledons</taxon>
        <taxon>Gunneridae</taxon>
        <taxon>Pentapetalae</taxon>
        <taxon>rosids</taxon>
        <taxon>fabids</taxon>
        <taxon>Malpighiales</taxon>
        <taxon>Salicaceae</taxon>
        <taxon>Saliceae</taxon>
        <taxon>Populus</taxon>
    </lineage>
</organism>
<evidence type="ECO:0000313" key="2">
    <source>
        <dbReference type="Proteomes" id="UP000006729"/>
    </source>
</evidence>
<evidence type="ECO:0000313" key="1">
    <source>
        <dbReference type="EMBL" id="KAI9394464.1"/>
    </source>
</evidence>
<protein>
    <submittedName>
        <fullName evidence="1">Uncharacterized protein</fullName>
    </submittedName>
</protein>
<comment type="caution">
    <text evidence="1">The sequence shown here is derived from an EMBL/GenBank/DDBJ whole genome shotgun (WGS) entry which is preliminary data.</text>
</comment>
<sequence length="101" mass="11010">MITAVEQERKGQICSCCGEGAGDDAAVTSSVGGRRCCCTGSGRSLFLEEKTGCLSCNGQLGRVWGREDEGRSWLSTKEARERAWFSSVWQRAAACWLRVRG</sequence>
<proteinExistence type="predicted"/>
<gene>
    <name evidence="1" type="ORF">POPTR_005G096332v4</name>
</gene>
<reference evidence="1 2" key="1">
    <citation type="journal article" date="2006" name="Science">
        <title>The genome of black cottonwood, Populus trichocarpa (Torr. &amp; Gray).</title>
        <authorList>
            <person name="Tuskan G.A."/>
            <person name="Difazio S."/>
            <person name="Jansson S."/>
            <person name="Bohlmann J."/>
            <person name="Grigoriev I."/>
            <person name="Hellsten U."/>
            <person name="Putnam N."/>
            <person name="Ralph S."/>
            <person name="Rombauts S."/>
            <person name="Salamov A."/>
            <person name="Schein J."/>
            <person name="Sterck L."/>
            <person name="Aerts A."/>
            <person name="Bhalerao R.R."/>
            <person name="Bhalerao R.P."/>
            <person name="Blaudez D."/>
            <person name="Boerjan W."/>
            <person name="Brun A."/>
            <person name="Brunner A."/>
            <person name="Busov V."/>
            <person name="Campbell M."/>
            <person name="Carlson J."/>
            <person name="Chalot M."/>
            <person name="Chapman J."/>
            <person name="Chen G.L."/>
            <person name="Cooper D."/>
            <person name="Coutinho P.M."/>
            <person name="Couturier J."/>
            <person name="Covert S."/>
            <person name="Cronk Q."/>
            <person name="Cunningham R."/>
            <person name="Davis J."/>
            <person name="Degroeve S."/>
            <person name="Dejardin A."/>
            <person name="Depamphilis C."/>
            <person name="Detter J."/>
            <person name="Dirks B."/>
            <person name="Dubchak I."/>
            <person name="Duplessis S."/>
            <person name="Ehlting J."/>
            <person name="Ellis B."/>
            <person name="Gendler K."/>
            <person name="Goodstein D."/>
            <person name="Gribskov M."/>
            <person name="Grimwood J."/>
            <person name="Groover A."/>
            <person name="Gunter L."/>
            <person name="Hamberger B."/>
            <person name="Heinze B."/>
            <person name="Helariutta Y."/>
            <person name="Henrissat B."/>
            <person name="Holligan D."/>
            <person name="Holt R."/>
            <person name="Huang W."/>
            <person name="Islam-Faridi N."/>
            <person name="Jones S."/>
            <person name="Jones-Rhoades M."/>
            <person name="Jorgensen R."/>
            <person name="Joshi C."/>
            <person name="Kangasjarvi J."/>
            <person name="Karlsson J."/>
            <person name="Kelleher C."/>
            <person name="Kirkpatrick R."/>
            <person name="Kirst M."/>
            <person name="Kohler A."/>
            <person name="Kalluri U."/>
            <person name="Larimer F."/>
            <person name="Leebens-Mack J."/>
            <person name="Leple J.C."/>
            <person name="Locascio P."/>
            <person name="Lou Y."/>
            <person name="Lucas S."/>
            <person name="Martin F."/>
            <person name="Montanini B."/>
            <person name="Napoli C."/>
            <person name="Nelson D.R."/>
            <person name="Nelson C."/>
            <person name="Nieminen K."/>
            <person name="Nilsson O."/>
            <person name="Pereda V."/>
            <person name="Peter G."/>
            <person name="Philippe R."/>
            <person name="Pilate G."/>
            <person name="Poliakov A."/>
            <person name="Razumovskaya J."/>
            <person name="Richardson P."/>
            <person name="Rinaldi C."/>
            <person name="Ritland K."/>
            <person name="Rouze P."/>
            <person name="Ryaboy D."/>
            <person name="Schmutz J."/>
            <person name="Schrader J."/>
            <person name="Segerman B."/>
            <person name="Shin H."/>
            <person name="Siddiqui A."/>
            <person name="Sterky F."/>
            <person name="Terry A."/>
            <person name="Tsai C.J."/>
            <person name="Uberbacher E."/>
            <person name="Unneberg P."/>
            <person name="Vahala J."/>
            <person name="Wall K."/>
            <person name="Wessler S."/>
            <person name="Yang G."/>
            <person name="Yin T."/>
            <person name="Douglas C."/>
            <person name="Marra M."/>
            <person name="Sandberg G."/>
            <person name="Van de Peer Y."/>
            <person name="Rokhsar D."/>
        </authorList>
    </citation>
    <scope>NUCLEOTIDE SEQUENCE [LARGE SCALE GENOMIC DNA]</scope>
    <source>
        <strain evidence="2">cv. Nisqually</strain>
    </source>
</reference>
<dbReference type="EMBL" id="CM009294">
    <property type="protein sequence ID" value="KAI9394464.1"/>
    <property type="molecule type" value="Genomic_DNA"/>
</dbReference>